<organism evidence="9 10">
    <name type="scientific">Kwoniella newhampshirensis</name>
    <dbReference type="NCBI Taxonomy" id="1651941"/>
    <lineage>
        <taxon>Eukaryota</taxon>
        <taxon>Fungi</taxon>
        <taxon>Dikarya</taxon>
        <taxon>Basidiomycota</taxon>
        <taxon>Agaricomycotina</taxon>
        <taxon>Tremellomycetes</taxon>
        <taxon>Tremellales</taxon>
        <taxon>Cryptococcaceae</taxon>
        <taxon>Kwoniella</taxon>
    </lineage>
</organism>
<comment type="caution">
    <text evidence="9">The sequence shown here is derived from an EMBL/GenBank/DDBJ whole genome shotgun (WGS) entry which is preliminary data.</text>
</comment>
<dbReference type="PANTHER" id="PTHR14005:SF0">
    <property type="entry name" value="EUKARYOTIC TRANSLATION INITIATION FACTOR 3 SUBUNIT A"/>
    <property type="match status" value="1"/>
</dbReference>
<dbReference type="SMART" id="SM00088">
    <property type="entry name" value="PINT"/>
    <property type="match status" value="1"/>
</dbReference>
<keyword evidence="4 6" id="KW-0694">RNA-binding</keyword>
<evidence type="ECO:0000313" key="10">
    <source>
        <dbReference type="Proteomes" id="UP001388673"/>
    </source>
</evidence>
<name>A0AAW0YMN3_9TREE</name>
<dbReference type="GO" id="GO:0043614">
    <property type="term" value="C:multi-eIF complex"/>
    <property type="evidence" value="ECO:0007669"/>
    <property type="project" value="TreeGrafter"/>
</dbReference>
<dbReference type="GO" id="GO:0016282">
    <property type="term" value="C:eukaryotic 43S preinitiation complex"/>
    <property type="evidence" value="ECO:0007669"/>
    <property type="project" value="UniProtKB-UniRule"/>
</dbReference>
<dbReference type="GO" id="GO:0071540">
    <property type="term" value="C:eukaryotic translation initiation factor 3 complex, eIF3e"/>
    <property type="evidence" value="ECO:0007669"/>
    <property type="project" value="TreeGrafter"/>
</dbReference>
<sequence>MPPIYVKPENALKRSEELLALGTPQSQQQAFENLVEVFQSKRFKHTPITVLEPIAIKFVDLCVLLNRKAHARAALVVYKNAAQTTSVPSIEKVLNHFIAQAEGRLSTAVEQAKTEVAALGDVSVVDDDLPLQPASILLDTFVDSAGDKERIERRLIAPAQKFCWDAYDICLDIAKSNDRLEVIYQSIAHRAFDFCKVHQRKTDFRRLCEQRLRKDLANAAKYGHQQHAINLSDPETLTRFLDTRFLQLETAVELELWQEAFRSVEDVHGLVAGRKSTKPSMMANYYEKLTQIFKAEGGKQTAVFHAAAWARYFQHAERAGIVNDKASGCVLLSALAVPLGEVESKQRLVALLNLPKMPTREALVRDAAAKHLKRVPADLRQIYHILEADFQPTTACKVLAPLITSLSADYQPYLPALREVVLSRLVQELAQVYDTVTLSHILNLVKPFDNTPWSTDMSSLEKFLMTACQRGDINASVDHVAQTITFVSSTAEPNRLSNLAICLYNTIQYLNPAPVTSRADAFATAIAQAEEERKAVAHRRQIVTKRRELMEEANLRRQKEESTALAEKLKAKAEEDARRAKEAAKQAEIDRVRKQINETKEAEAKQLAASLAAKGALKVDISNIQDLDSSKLVAMQVEQLAKEKKEFAERLRIVGKRVDHLERAFRKEERPLLAEDYERQKAEDKITHERANVQAREQAIANQKAVLELKNRLGRMMPDYLEAREKVESQREEEFKISREKARRKIEEEKEKLKKAIIERRKKDKERREKEQAEEEERERQEREEAEQRAAEEAALEEEEARAAAEIEARKAEAAERAQKLREEREAERAKLDEIARKQREREEEAERRRAERASGGGASAYRRPEPASGAATPPALAPTTVKAGGWRERAAAKAAGGGAPASESPASSPAPSSPAKASASPAPAAAPPVNGEAAPERGGVYRRGMGIRGGRGGGANTPPSTRGGASGGSKW</sequence>
<evidence type="ECO:0000313" key="9">
    <source>
        <dbReference type="EMBL" id="KAK8854760.1"/>
    </source>
</evidence>
<comment type="subunit">
    <text evidence="6">Component of the eukaryotic translation initiation factor 3 (eIF-3) complex.</text>
</comment>
<feature type="compositionally biased region" description="Basic and acidic residues" evidence="7">
    <location>
        <begin position="725"/>
        <end position="771"/>
    </location>
</feature>
<dbReference type="Gene3D" id="4.10.860.10">
    <property type="entry name" value="UVR domain"/>
    <property type="match status" value="1"/>
</dbReference>
<comment type="similarity">
    <text evidence="6">Belongs to the eIF-3 subunit A family.</text>
</comment>
<dbReference type="GO" id="GO:0003729">
    <property type="term" value="F:mRNA binding"/>
    <property type="evidence" value="ECO:0007669"/>
    <property type="project" value="TreeGrafter"/>
</dbReference>
<dbReference type="Proteomes" id="UP001388673">
    <property type="component" value="Unassembled WGS sequence"/>
</dbReference>
<keyword evidence="6" id="KW-0175">Coiled coil</keyword>
<dbReference type="FunFam" id="4.10.860.10:FF:000001">
    <property type="entry name" value="Eukaryotic translation initiation factor 3 subunit A"/>
    <property type="match status" value="1"/>
</dbReference>
<dbReference type="GO" id="GO:0071541">
    <property type="term" value="C:eukaryotic translation initiation factor 3 complex, eIF3m"/>
    <property type="evidence" value="ECO:0007669"/>
    <property type="project" value="TreeGrafter"/>
</dbReference>
<keyword evidence="10" id="KW-1185">Reference proteome</keyword>
<dbReference type="GO" id="GO:0003743">
    <property type="term" value="F:translation initiation factor activity"/>
    <property type="evidence" value="ECO:0007669"/>
    <property type="project" value="UniProtKB-UniRule"/>
</dbReference>
<dbReference type="EMBL" id="JBCAWK010000006">
    <property type="protein sequence ID" value="KAK8854760.1"/>
    <property type="molecule type" value="Genomic_DNA"/>
</dbReference>
<feature type="compositionally biased region" description="Gly residues" evidence="7">
    <location>
        <begin position="947"/>
        <end position="956"/>
    </location>
</feature>
<keyword evidence="3 6" id="KW-0396">Initiation factor</keyword>
<accession>A0AAW0YMN3</accession>
<dbReference type="Pfam" id="PF01399">
    <property type="entry name" value="PCI"/>
    <property type="match status" value="1"/>
</dbReference>
<feature type="region of interest" description="Disordered" evidence="7">
    <location>
        <begin position="725"/>
        <end position="972"/>
    </location>
</feature>
<keyword evidence="5 6" id="KW-0648">Protein biosynthesis</keyword>
<evidence type="ECO:0000256" key="2">
    <source>
        <dbReference type="ARBA" id="ARBA00022490"/>
    </source>
</evidence>
<dbReference type="AlphaFoldDB" id="A0AAW0YMN3"/>
<feature type="compositionally biased region" description="Basic and acidic residues" evidence="7">
    <location>
        <begin position="801"/>
        <end position="853"/>
    </location>
</feature>
<dbReference type="GO" id="GO:0033290">
    <property type="term" value="C:eukaryotic 48S preinitiation complex"/>
    <property type="evidence" value="ECO:0007669"/>
    <property type="project" value="UniProtKB-UniRule"/>
</dbReference>
<dbReference type="GO" id="GO:0001732">
    <property type="term" value="P:formation of cytoplasmic translation initiation complex"/>
    <property type="evidence" value="ECO:0007669"/>
    <property type="project" value="UniProtKB-UniRule"/>
</dbReference>
<evidence type="ECO:0000256" key="1">
    <source>
        <dbReference type="ARBA" id="ARBA00004496"/>
    </source>
</evidence>
<feature type="domain" description="PCI" evidence="8">
    <location>
        <begin position="315"/>
        <end position="491"/>
    </location>
</feature>
<dbReference type="PANTHER" id="PTHR14005">
    <property type="entry name" value="EUKARYOTIC TRANSLATION INITIATION FACTOR 3, THETA SUBUNIT"/>
    <property type="match status" value="1"/>
</dbReference>
<feature type="coiled-coil region" evidence="6">
    <location>
        <begin position="552"/>
        <end position="602"/>
    </location>
</feature>
<dbReference type="Pfam" id="PF22591">
    <property type="entry name" value="eIF3a_PCI_TPR-like"/>
    <property type="match status" value="1"/>
</dbReference>
<gene>
    <name evidence="6" type="primary">TIF32</name>
    <name evidence="9" type="ORF">IAR55_003499</name>
</gene>
<feature type="compositionally biased region" description="Basic and acidic residues" evidence="7">
    <location>
        <begin position="778"/>
        <end position="792"/>
    </location>
</feature>
<evidence type="ECO:0000256" key="3">
    <source>
        <dbReference type="ARBA" id="ARBA00022540"/>
    </source>
</evidence>
<comment type="subcellular location">
    <subcellularLocation>
        <location evidence="1 6">Cytoplasm</location>
    </subcellularLocation>
</comment>
<protein>
    <recommendedName>
        <fullName evidence="6">Eukaryotic translation initiation factor 3 subunit A</fullName>
        <shortName evidence="6">eIF3a</shortName>
    </recommendedName>
    <alternativeName>
        <fullName evidence="6">Eukaryotic translation initiation factor 3 110 kDa subunit homolog</fullName>
        <shortName evidence="6">eIF3 p110</shortName>
    </alternativeName>
    <alternativeName>
        <fullName evidence="6">Translation initiation factor eIF3, p110 subunit homolog</fullName>
    </alternativeName>
</protein>
<dbReference type="InterPro" id="IPR027512">
    <property type="entry name" value="EIF3A"/>
</dbReference>
<feature type="compositionally biased region" description="Low complexity" evidence="7">
    <location>
        <begin position="867"/>
        <end position="884"/>
    </location>
</feature>
<feature type="compositionally biased region" description="Low complexity" evidence="7">
    <location>
        <begin position="901"/>
        <end position="934"/>
    </location>
</feature>
<evidence type="ECO:0000256" key="4">
    <source>
        <dbReference type="ARBA" id="ARBA00022884"/>
    </source>
</evidence>
<evidence type="ECO:0000256" key="5">
    <source>
        <dbReference type="ARBA" id="ARBA00022917"/>
    </source>
</evidence>
<reference evidence="9 10" key="1">
    <citation type="journal article" date="2024" name="bioRxiv">
        <title>Comparative genomics of Cryptococcus and Kwoniella reveals pathogenesis evolution and contrasting karyotype dynamics via intercentromeric recombination or chromosome fusion.</title>
        <authorList>
            <person name="Coelho M.A."/>
            <person name="David-Palma M."/>
            <person name="Shea T."/>
            <person name="Bowers K."/>
            <person name="McGinley-Smith S."/>
            <person name="Mohammad A.W."/>
            <person name="Gnirke A."/>
            <person name="Yurkov A.M."/>
            <person name="Nowrousian M."/>
            <person name="Sun S."/>
            <person name="Cuomo C.A."/>
            <person name="Heitman J."/>
        </authorList>
    </citation>
    <scope>NUCLEOTIDE SEQUENCE [LARGE SCALE GENOMIC DNA]</scope>
    <source>
        <strain evidence="9 10">CBS 13917</strain>
    </source>
</reference>
<dbReference type="HAMAP" id="MF_03000">
    <property type="entry name" value="eIF3a"/>
    <property type="match status" value="1"/>
</dbReference>
<evidence type="ECO:0000256" key="7">
    <source>
        <dbReference type="SAM" id="MobiDB-lite"/>
    </source>
</evidence>
<evidence type="ECO:0000256" key="6">
    <source>
        <dbReference type="HAMAP-Rule" id="MF_03000"/>
    </source>
</evidence>
<keyword evidence="2 6" id="KW-0963">Cytoplasm</keyword>
<proteinExistence type="inferred from homology"/>
<dbReference type="InterPro" id="IPR000717">
    <property type="entry name" value="PCI_dom"/>
</dbReference>
<dbReference type="PROSITE" id="PS50250">
    <property type="entry name" value="PCI"/>
    <property type="match status" value="1"/>
</dbReference>
<dbReference type="InterPro" id="IPR054711">
    <property type="entry name" value="eIF3a_PCI_TPR-like"/>
</dbReference>
<comment type="function">
    <text evidence="6">RNA-binding component of the eukaryotic translation initiation factor 3 (eIF-3) complex, which is involved in protein synthesis of a specialized repertoire of mRNAs and, together with other initiation factors, stimulates binding of mRNA and methionyl-tRNAi to the 40S ribosome. The eIF-3 complex specifically targets and initiates translation of a subset of mRNAs involved in cell proliferation.</text>
</comment>
<dbReference type="Gene3D" id="1.25.40.860">
    <property type="match status" value="1"/>
</dbReference>
<evidence type="ECO:0000259" key="8">
    <source>
        <dbReference type="PROSITE" id="PS50250"/>
    </source>
</evidence>
<dbReference type="GO" id="GO:0002188">
    <property type="term" value="P:translation reinitiation"/>
    <property type="evidence" value="ECO:0007669"/>
    <property type="project" value="TreeGrafter"/>
</dbReference>